<sequence>MQSHSNATPILFAALWGGNGINHWLVHLDLALFVKNKKGQLVFKRLHQSILLSACCFDLSAQTLELKALCLSKHGKFDLASIQLNNHYANDHGCFVSNRSGNHLAGIGHNFRLKLSEKALELLAKLPNRNHVFGPASVDLSIDVVNRDGKLVFEEHSGILDRDGWLADFLEPLPIIGLVGSLKRRRWGVTVPLLVVWLMIFVMLWCRIFCRASPRPSGMTRSARRQVIEPKLRSKRKADRRELEQLGPKNEELEKKLGLEQSEETLSQNSETYWKNRAQTAERHTCDHSSCTSNAESWRSQYNSCSANLGRTLASVRNARGNAWGTSDANEMWIQGIAPEMIVNREMVVSILDEISRKLAHYNWPVI</sequence>
<dbReference type="SMART" id="SM01111">
    <property type="entry name" value="CVNH"/>
    <property type="match status" value="1"/>
</dbReference>
<dbReference type="PANTHER" id="PTHR42076">
    <property type="entry name" value="CYANOVIRIN-N HOMOLOG"/>
    <property type="match status" value="1"/>
</dbReference>
<dbReference type="PANTHER" id="PTHR42076:SF1">
    <property type="entry name" value="CYANOVIRIN-N DOMAIN-CONTAINING PROTEIN"/>
    <property type="match status" value="1"/>
</dbReference>
<reference evidence="4" key="1">
    <citation type="submission" date="2023-06" db="EMBL/GenBank/DDBJ databases">
        <title>Genome-scale phylogeny and comparative genomics of the fungal order Sordariales.</title>
        <authorList>
            <consortium name="Lawrence Berkeley National Laboratory"/>
            <person name="Hensen N."/>
            <person name="Bonometti L."/>
            <person name="Westerberg I."/>
            <person name="Brannstrom I.O."/>
            <person name="Guillou S."/>
            <person name="Cros-Aarteil S."/>
            <person name="Calhoun S."/>
            <person name="Haridas S."/>
            <person name="Kuo A."/>
            <person name="Mondo S."/>
            <person name="Pangilinan J."/>
            <person name="Riley R."/>
            <person name="LaButti K."/>
            <person name="Andreopoulos B."/>
            <person name="Lipzen A."/>
            <person name="Chen C."/>
            <person name="Yanf M."/>
            <person name="Daum C."/>
            <person name="Ng V."/>
            <person name="Clum A."/>
            <person name="Steindorff A."/>
            <person name="Ohm R."/>
            <person name="Martin F."/>
            <person name="Silar P."/>
            <person name="Natvig D."/>
            <person name="Lalanne C."/>
            <person name="Gautier V."/>
            <person name="Ament-velasquez S.L."/>
            <person name="Kruys A."/>
            <person name="Hutchinson M.I."/>
            <person name="Powell A.J."/>
            <person name="Barry K."/>
            <person name="Miller A.N."/>
            <person name="Grigoriev I.V."/>
            <person name="Debuchy R."/>
            <person name="Gladieux P."/>
            <person name="Thoren M.H."/>
            <person name="Johannesson H."/>
        </authorList>
    </citation>
    <scope>NUCLEOTIDE SEQUENCE</scope>
    <source>
        <strain evidence="4">SMH3187-1</strain>
    </source>
</reference>
<keyword evidence="2" id="KW-0472">Membrane</keyword>
<dbReference type="AlphaFoldDB" id="A0AA40EUL0"/>
<dbReference type="InterPro" id="IPR036673">
    <property type="entry name" value="Cyanovirin-N_sf"/>
</dbReference>
<dbReference type="EMBL" id="JAUKUD010000004">
    <property type="protein sequence ID" value="KAK0745838.1"/>
    <property type="molecule type" value="Genomic_DNA"/>
</dbReference>
<feature type="transmembrane region" description="Helical" evidence="2">
    <location>
        <begin position="187"/>
        <end position="205"/>
    </location>
</feature>
<keyword evidence="2" id="KW-0812">Transmembrane</keyword>
<protein>
    <recommendedName>
        <fullName evidence="3">Cyanovirin-N domain-containing protein</fullName>
    </recommendedName>
</protein>
<proteinExistence type="predicted"/>
<dbReference type="Proteomes" id="UP001172155">
    <property type="component" value="Unassembled WGS sequence"/>
</dbReference>
<evidence type="ECO:0000256" key="1">
    <source>
        <dbReference type="SAM" id="MobiDB-lite"/>
    </source>
</evidence>
<keyword evidence="5" id="KW-1185">Reference proteome</keyword>
<dbReference type="SUPFAM" id="SSF51322">
    <property type="entry name" value="Cyanovirin-N"/>
    <property type="match status" value="1"/>
</dbReference>
<dbReference type="InterPro" id="IPR011058">
    <property type="entry name" value="Cyanovirin-N"/>
</dbReference>
<keyword evidence="2" id="KW-1133">Transmembrane helix</keyword>
<dbReference type="Pfam" id="PF08881">
    <property type="entry name" value="CVNH"/>
    <property type="match status" value="1"/>
</dbReference>
<comment type="caution">
    <text evidence="4">The sequence shown here is derived from an EMBL/GenBank/DDBJ whole genome shotgun (WGS) entry which is preliminary data.</text>
</comment>
<dbReference type="Gene3D" id="2.30.60.10">
    <property type="entry name" value="Cyanovirin-N"/>
    <property type="match status" value="1"/>
</dbReference>
<accession>A0AA40EUL0</accession>
<evidence type="ECO:0000256" key="2">
    <source>
        <dbReference type="SAM" id="Phobius"/>
    </source>
</evidence>
<evidence type="ECO:0000259" key="3">
    <source>
        <dbReference type="SMART" id="SM01111"/>
    </source>
</evidence>
<feature type="domain" description="Cyanovirin-N" evidence="3">
    <location>
        <begin position="53"/>
        <end position="153"/>
    </location>
</feature>
<evidence type="ECO:0000313" key="5">
    <source>
        <dbReference type="Proteomes" id="UP001172155"/>
    </source>
</evidence>
<name>A0AA40EUL0_9PEZI</name>
<gene>
    <name evidence="4" type="ORF">B0T18DRAFT_390394</name>
</gene>
<feature type="region of interest" description="Disordered" evidence="1">
    <location>
        <begin position="216"/>
        <end position="247"/>
    </location>
</feature>
<organism evidence="4 5">
    <name type="scientific">Schizothecium vesticola</name>
    <dbReference type="NCBI Taxonomy" id="314040"/>
    <lineage>
        <taxon>Eukaryota</taxon>
        <taxon>Fungi</taxon>
        <taxon>Dikarya</taxon>
        <taxon>Ascomycota</taxon>
        <taxon>Pezizomycotina</taxon>
        <taxon>Sordariomycetes</taxon>
        <taxon>Sordariomycetidae</taxon>
        <taxon>Sordariales</taxon>
        <taxon>Schizotheciaceae</taxon>
        <taxon>Schizothecium</taxon>
    </lineage>
</organism>
<evidence type="ECO:0000313" key="4">
    <source>
        <dbReference type="EMBL" id="KAK0745838.1"/>
    </source>
</evidence>